<evidence type="ECO:0000256" key="1">
    <source>
        <dbReference type="SAM" id="MobiDB-lite"/>
    </source>
</evidence>
<comment type="caution">
    <text evidence="2">The sequence shown here is derived from an EMBL/GenBank/DDBJ whole genome shotgun (WGS) entry which is preliminary data.</text>
</comment>
<dbReference type="RefSeq" id="WP_039769900.1">
    <property type="nucleotide sequence ID" value="NZ_JTGH01000013.1"/>
</dbReference>
<dbReference type="AlphaFoldDB" id="A0AAE2A6K9"/>
<evidence type="ECO:0000313" key="2">
    <source>
        <dbReference type="EMBL" id="KIF58899.1"/>
    </source>
</evidence>
<organism evidence="2 3">
    <name type="scientific">Pseudomonas fluorescens</name>
    <dbReference type="NCBI Taxonomy" id="294"/>
    <lineage>
        <taxon>Bacteria</taxon>
        <taxon>Pseudomonadati</taxon>
        <taxon>Pseudomonadota</taxon>
        <taxon>Gammaproteobacteria</taxon>
        <taxon>Pseudomonadales</taxon>
        <taxon>Pseudomonadaceae</taxon>
        <taxon>Pseudomonas</taxon>
    </lineage>
</organism>
<gene>
    <name evidence="2" type="ORF">QS95_17565</name>
</gene>
<protein>
    <recommendedName>
        <fullName evidence="4">Calcium-binding protein</fullName>
    </recommendedName>
</protein>
<dbReference type="SUPFAM" id="SSF51120">
    <property type="entry name" value="beta-Roll"/>
    <property type="match status" value="1"/>
</dbReference>
<accession>A0AAE2A6K9</accession>
<proteinExistence type="predicted"/>
<dbReference type="Proteomes" id="UP000031587">
    <property type="component" value="Unassembled WGS sequence"/>
</dbReference>
<name>A0AAE2A6K9_PSEFL</name>
<feature type="region of interest" description="Disordered" evidence="1">
    <location>
        <begin position="31"/>
        <end position="51"/>
    </location>
</feature>
<reference evidence="2 3" key="1">
    <citation type="submission" date="2014-11" db="EMBL/GenBank/DDBJ databases">
        <title>Draft genome sequence of Pseudomonas fluorescens strains SF4c SF39a.</title>
        <authorList>
            <person name="Underwood G.E."/>
            <person name="Ly L.K."/>
            <person name="Bitzer A.S."/>
            <person name="Godino A."/>
            <person name="Bucci V."/>
            <person name="Fischer S."/>
            <person name="Silby M.W."/>
        </authorList>
    </citation>
    <scope>NUCLEOTIDE SEQUENCE [LARGE SCALE GENOMIC DNA]</scope>
    <source>
        <strain evidence="2 3">SF4c</strain>
    </source>
</reference>
<sequence>MATLILDSTINHNSVDISDIELTSYPKPASTIDFEEHQSNTGKPSESKRKTSELKVVDQVYGPLRIGNFYITRRSLDALGATLDGQVLDGKNTFFRTPSRKFIDGLQFDPVKINARMKTSVSDDDYSLTALLFEIASRRPLTSPTLLNNDIDIHADTDGYLTKLKQLLVSAQKLDIRHAHMSEPLPKWANRTASRTMAGTGIGLQAFGIYSGLCGLQDAVKNKDSYGIIFNSAAYTADITSIAVDLAVTHKATQMLKAGQSAYKGFAHTSFALKLGRGGGLIGGALTLPFDIISAVDSFNAAAKATGKEAVNHYVNAGLSVTSAAMTVLLGTAALAGFSSAGPIGLVAGLLLVAGSRIWAAINVVDDIDDYITLTTEERLRTGWFAFWGISPDESVENRHIIARAAAQHARQLQASARKLLDEDLKDHTEAVINGRFHVEVESIQIPTYHSTPENPQYKTIKRPRIVDDNDTIDARAGVTENTKGSVLGASSELKNILWFLGGGFDTVQGVTNKPNNFYYRLGPKFLDGGKQDDEFVFEGAADLLQTKDHSGLIGELDGGAGSDSLKLTGTFPAGHEERFGYKIDLKQGEMFVKVEPDKADGLILHSMLRNIENIDTLAGSNNEVIGTDGPNIIKARGKDHVDAGAGDDQIYVLSPFASIRGGPGKDTYALSHLPGNVVIHEEGTDESFIVLDWRSDLIESWEIKNADLIVTSGFDLDDDKKRYVRLTNLYDWTDNRTQKLRGGKLTFITRDGFRWIPELPEIIIDSQYAPASQIQVSMLQQGTRELPAILHSSDITVPQDKNTHYWISRNNQHTTLTVTEQKNSFLTTVYLDFSSAELSNVLATYNIEVLAEGELKNIMYRNCNLKLFFGEKSLSINNLASSWWRSPGRINNGLTRPLMMLNHSFVLILNDGVSYRLHVPPIADDHLSNYGIGHSQRAKAITLTPREGEHLYLRPLDNTPHPLGDQARCVRFSLPTAQTAIETLSGNGSTYLVHLSNDMSLRLSTPGAMASATERLAFSSTWELDATALGHVDITLSNNQLLIGKCTVHLPEYDNSEDLVDQIRVITASGIVHAVDLIFEAIYIESIDARFFIPPDDPDTPLPAEWSTATSVQLPVRNISMKDGTPGALSYHLSQRRWVLDTDFSRLVDVDDLKTINHCTHQMNVFEVVAKIALDYSPPISAQGLHTLRAQCAKLRGDLSLDDATRLERAKNLAWLLAGQSSVN</sequence>
<dbReference type="InterPro" id="IPR011049">
    <property type="entry name" value="Serralysin-like_metalloprot_C"/>
</dbReference>
<dbReference type="EMBL" id="JTGH01000013">
    <property type="protein sequence ID" value="KIF58899.1"/>
    <property type="molecule type" value="Genomic_DNA"/>
</dbReference>
<evidence type="ECO:0000313" key="3">
    <source>
        <dbReference type="Proteomes" id="UP000031587"/>
    </source>
</evidence>
<evidence type="ECO:0008006" key="4">
    <source>
        <dbReference type="Google" id="ProtNLM"/>
    </source>
</evidence>